<name>A0A0S2I161_9BACT</name>
<dbReference type="EMBL" id="CP013118">
    <property type="protein sequence ID" value="ALO15979.1"/>
    <property type="molecule type" value="Genomic_DNA"/>
</dbReference>
<sequence length="36" mass="4086">MQTNYALITDYTAPLNITNKIFVVFLNNSNLSLKLP</sequence>
<accession>A0A0S2I161</accession>
<dbReference type="Proteomes" id="UP000064893">
    <property type="component" value="Chromosome"/>
</dbReference>
<dbReference type="KEGG" id="blq:L21SP5_02347"/>
<dbReference type="AlphaFoldDB" id="A0A0S2I161"/>
<proteinExistence type="predicted"/>
<evidence type="ECO:0000313" key="2">
    <source>
        <dbReference type="Proteomes" id="UP000064893"/>
    </source>
</evidence>
<organism evidence="1 2">
    <name type="scientific">Salinivirga cyanobacteriivorans</name>
    <dbReference type="NCBI Taxonomy" id="1307839"/>
    <lineage>
        <taxon>Bacteria</taxon>
        <taxon>Pseudomonadati</taxon>
        <taxon>Bacteroidota</taxon>
        <taxon>Bacteroidia</taxon>
        <taxon>Bacteroidales</taxon>
        <taxon>Salinivirgaceae</taxon>
        <taxon>Salinivirga</taxon>
    </lineage>
</organism>
<evidence type="ECO:0000313" key="1">
    <source>
        <dbReference type="EMBL" id="ALO15979.1"/>
    </source>
</evidence>
<gene>
    <name evidence="1" type="ORF">L21SP5_02347</name>
</gene>
<protein>
    <submittedName>
        <fullName evidence="1">Uncharacterized protein</fullName>
    </submittedName>
</protein>
<keyword evidence="2" id="KW-1185">Reference proteome</keyword>
<reference evidence="1 2" key="1">
    <citation type="submission" date="2015-11" db="EMBL/GenBank/DDBJ databases">
        <title>Description and complete genome sequence of a novel strain predominating in hypersaline microbial mats and representing a new family of the Bacteriodetes phylum.</title>
        <authorList>
            <person name="Spring S."/>
            <person name="Bunk B."/>
            <person name="Sproer C."/>
            <person name="Klenk H.-P."/>
        </authorList>
    </citation>
    <scope>NUCLEOTIDE SEQUENCE [LARGE SCALE GENOMIC DNA]</scope>
    <source>
        <strain evidence="1 2">L21-Spi-D4</strain>
    </source>
</reference>